<proteinExistence type="predicted"/>
<name>A0A6J4PXH7_9ACTN</name>
<evidence type="ECO:0008006" key="2">
    <source>
        <dbReference type="Google" id="ProtNLM"/>
    </source>
</evidence>
<dbReference type="EMBL" id="CADCUT010000158">
    <property type="protein sequence ID" value="CAA9422318.1"/>
    <property type="molecule type" value="Genomic_DNA"/>
</dbReference>
<gene>
    <name evidence="1" type="ORF">AVDCRST_MAG03-2633</name>
</gene>
<organism evidence="1">
    <name type="scientific">uncultured Rubrobacteraceae bacterium</name>
    <dbReference type="NCBI Taxonomy" id="349277"/>
    <lineage>
        <taxon>Bacteria</taxon>
        <taxon>Bacillati</taxon>
        <taxon>Actinomycetota</taxon>
        <taxon>Rubrobacteria</taxon>
        <taxon>Rubrobacterales</taxon>
        <taxon>Rubrobacteraceae</taxon>
        <taxon>environmental samples</taxon>
    </lineage>
</organism>
<evidence type="ECO:0000313" key="1">
    <source>
        <dbReference type="EMBL" id="CAA9422318.1"/>
    </source>
</evidence>
<reference evidence="1" key="1">
    <citation type="submission" date="2020-02" db="EMBL/GenBank/DDBJ databases">
        <authorList>
            <person name="Meier V. D."/>
        </authorList>
    </citation>
    <scope>NUCLEOTIDE SEQUENCE</scope>
    <source>
        <strain evidence="1">AVDCRST_MAG03</strain>
    </source>
</reference>
<dbReference type="AlphaFoldDB" id="A0A6J4PXH7"/>
<sequence>MPAREAPQPPYVLLYEEAAPGMEPLLISVDDRPSLPLFDSAAKAQAFLDSTDFGPDWKPVEVSGAGLLVALETCRGKAEYVALDPPPAGVGGMTVEMGRLEELIEALQTGRDETDLFGLGGLERN</sequence>
<accession>A0A6J4PXH7</accession>
<protein>
    <recommendedName>
        <fullName evidence="2">SseB protein N-terminal domain-containing protein</fullName>
    </recommendedName>
</protein>